<reference evidence="4" key="2">
    <citation type="submission" date="2020-10" db="UniProtKB">
        <authorList>
            <consortium name="WormBaseParasite"/>
        </authorList>
    </citation>
    <scope>IDENTIFICATION</scope>
</reference>
<feature type="transmembrane region" description="Helical" evidence="2">
    <location>
        <begin position="6"/>
        <end position="30"/>
    </location>
</feature>
<evidence type="ECO:0000313" key="3">
    <source>
        <dbReference type="Proteomes" id="UP000492821"/>
    </source>
</evidence>
<name>A0A7E4UQL4_PANRE</name>
<reference evidence="3" key="1">
    <citation type="journal article" date="2013" name="Genetics">
        <title>The draft genome and transcriptome of Panagrellus redivivus are shaped by the harsh demands of a free-living lifestyle.</title>
        <authorList>
            <person name="Srinivasan J."/>
            <person name="Dillman A.R."/>
            <person name="Macchietto M.G."/>
            <person name="Heikkinen L."/>
            <person name="Lakso M."/>
            <person name="Fracchia K.M."/>
            <person name="Antoshechkin I."/>
            <person name="Mortazavi A."/>
            <person name="Wong G."/>
            <person name="Sternberg P.W."/>
        </authorList>
    </citation>
    <scope>NUCLEOTIDE SEQUENCE [LARGE SCALE GENOMIC DNA]</scope>
    <source>
        <strain evidence="3">MT8872</strain>
    </source>
</reference>
<dbReference type="AlphaFoldDB" id="A0A7E4UQL4"/>
<evidence type="ECO:0000256" key="2">
    <source>
        <dbReference type="SAM" id="Phobius"/>
    </source>
</evidence>
<evidence type="ECO:0000256" key="1">
    <source>
        <dbReference type="SAM" id="MobiDB-lite"/>
    </source>
</evidence>
<protein>
    <submittedName>
        <fullName evidence="4">ANK_REP_REGION domain-containing protein</fullName>
    </submittedName>
</protein>
<dbReference type="WBParaSite" id="Pan_g11284.t1">
    <property type="protein sequence ID" value="Pan_g11284.t1"/>
    <property type="gene ID" value="Pan_g11284"/>
</dbReference>
<keyword evidence="3" id="KW-1185">Reference proteome</keyword>
<accession>A0A7E4UQL4</accession>
<keyword evidence="2" id="KW-0812">Transmembrane</keyword>
<dbReference type="Proteomes" id="UP000492821">
    <property type="component" value="Unassembled WGS sequence"/>
</dbReference>
<keyword evidence="2" id="KW-1133">Transmembrane helix</keyword>
<evidence type="ECO:0000313" key="4">
    <source>
        <dbReference type="WBParaSite" id="Pan_g11284.t1"/>
    </source>
</evidence>
<organism evidence="3 4">
    <name type="scientific">Panagrellus redivivus</name>
    <name type="common">Microworm</name>
    <dbReference type="NCBI Taxonomy" id="6233"/>
    <lineage>
        <taxon>Eukaryota</taxon>
        <taxon>Metazoa</taxon>
        <taxon>Ecdysozoa</taxon>
        <taxon>Nematoda</taxon>
        <taxon>Chromadorea</taxon>
        <taxon>Rhabditida</taxon>
        <taxon>Tylenchina</taxon>
        <taxon>Panagrolaimomorpha</taxon>
        <taxon>Panagrolaimoidea</taxon>
        <taxon>Panagrolaimidae</taxon>
        <taxon>Panagrellus</taxon>
    </lineage>
</organism>
<feature type="region of interest" description="Disordered" evidence="1">
    <location>
        <begin position="138"/>
        <end position="176"/>
    </location>
</feature>
<sequence>MAELGTVGWVCIGVAFVVLVLGGVAGFLVFRYCKCKKAKASAKQHQTGDVTVEGDEATATPIFTAVRSRSLEKFSKSRETMRPCEIFEKPPPTWNPPVSPSEDLVSFEIHPDYRVRRPPNWKQNAKLKNQKRVELDVEATQEDDHHIVQSIRPVKSSQSSTNKSKSERVSSPTLEDLPSIEKMLKRKQGPRIDDFWTPICESFIRLKLVNMSDGAKLKMAFENTVNKPTRGRKGTKHELQMILMGVTDGFGILESMIDDAHEKTKSNSNTLKSVNSAFFAHYAFIADFGKPLVHHLIKQTDHTGWNELCSYSAPLLFAVALRRDFNLKLRILAFAIMRKRLNEIASHLPDNRLAILPYPVNLMPDVKNANEAIFDVTESIAQERILPMDKTQCDSHELP</sequence>
<proteinExistence type="predicted"/>
<keyword evidence="2" id="KW-0472">Membrane</keyword>